<dbReference type="AlphaFoldDB" id="A0AAC9LFZ9"/>
<dbReference type="SMART" id="SM00116">
    <property type="entry name" value="CBS"/>
    <property type="match status" value="2"/>
</dbReference>
<gene>
    <name evidence="15" type="ORF">UA74_26090</name>
</gene>
<dbReference type="GO" id="GO:0005886">
    <property type="term" value="C:plasma membrane"/>
    <property type="evidence" value="ECO:0007669"/>
    <property type="project" value="UniProtKB-SubCell"/>
</dbReference>
<comment type="similarity">
    <text evidence="2">Belongs to the UPF0053 family.</text>
</comment>
<dbReference type="InterPro" id="IPR036318">
    <property type="entry name" value="FAD-bd_PCMH-like_sf"/>
</dbReference>
<feature type="domain" description="CNNM transmembrane" evidence="14">
    <location>
        <begin position="14"/>
        <end position="217"/>
    </location>
</feature>
<dbReference type="Proteomes" id="UP000185511">
    <property type="component" value="Chromosome"/>
</dbReference>
<dbReference type="SUPFAM" id="SSF54631">
    <property type="entry name" value="CBS-domain pair"/>
    <property type="match status" value="1"/>
</dbReference>
<accession>A0AAC9LFZ9</accession>
<dbReference type="InterPro" id="IPR002550">
    <property type="entry name" value="CNNM"/>
</dbReference>
<dbReference type="EMBL" id="CP016076">
    <property type="protein sequence ID" value="APU17223.1"/>
    <property type="molecule type" value="Genomic_DNA"/>
</dbReference>
<evidence type="ECO:0000256" key="3">
    <source>
        <dbReference type="ARBA" id="ARBA00022475"/>
    </source>
</evidence>
<reference evidence="16" key="1">
    <citation type="submission" date="2016-06" db="EMBL/GenBank/DDBJ databases">
        <title>Complete genome sequence of Actinoalloteichus fjordicus DSM 46855 (=ADI127-17), type strain of the new species Actinoalloteichus fjordicus.</title>
        <authorList>
            <person name="Ruckert C."/>
            <person name="Nouioui I."/>
            <person name="Willmese J."/>
            <person name="van Wezel G."/>
            <person name="Klenk H.-P."/>
            <person name="Kalinowski J."/>
            <person name="Zotchev S.B."/>
        </authorList>
    </citation>
    <scope>NUCLEOTIDE SEQUENCE [LARGE SCALE GENOMIC DNA]</scope>
    <source>
        <strain evidence="16">ADI127-7</strain>
    </source>
</reference>
<dbReference type="GO" id="GO:0050660">
    <property type="term" value="F:flavin adenine dinucleotide binding"/>
    <property type="evidence" value="ECO:0007669"/>
    <property type="project" value="InterPro"/>
</dbReference>
<dbReference type="InterPro" id="IPR005170">
    <property type="entry name" value="Transptr-assoc_dom"/>
</dbReference>
<keyword evidence="8 10" id="KW-0472">Membrane</keyword>
<dbReference type="PANTHER" id="PTHR43099">
    <property type="entry name" value="UPF0053 PROTEIN YRKA"/>
    <property type="match status" value="1"/>
</dbReference>
<dbReference type="FunFam" id="3.10.580.10:FF:000002">
    <property type="entry name" value="Magnesium/cobalt efflux protein CorC"/>
    <property type="match status" value="1"/>
</dbReference>
<keyword evidence="7 9" id="KW-0129">CBS domain</keyword>
<dbReference type="SUPFAM" id="SSF56176">
    <property type="entry name" value="FAD-binding/transporter-associated domain-like"/>
    <property type="match status" value="1"/>
</dbReference>
<dbReference type="Pfam" id="PF03471">
    <property type="entry name" value="CorC_HlyC"/>
    <property type="match status" value="1"/>
</dbReference>
<evidence type="ECO:0000259" key="13">
    <source>
        <dbReference type="PROSITE" id="PS51371"/>
    </source>
</evidence>
<feature type="transmembrane region" description="Helical" evidence="12">
    <location>
        <begin position="73"/>
        <end position="97"/>
    </location>
</feature>
<evidence type="ECO:0000256" key="7">
    <source>
        <dbReference type="ARBA" id="ARBA00023122"/>
    </source>
</evidence>
<evidence type="ECO:0000256" key="2">
    <source>
        <dbReference type="ARBA" id="ARBA00006337"/>
    </source>
</evidence>
<evidence type="ECO:0000259" key="14">
    <source>
        <dbReference type="PROSITE" id="PS51846"/>
    </source>
</evidence>
<evidence type="ECO:0000256" key="1">
    <source>
        <dbReference type="ARBA" id="ARBA00004651"/>
    </source>
</evidence>
<keyword evidence="16" id="KW-1185">Reference proteome</keyword>
<dbReference type="KEGG" id="acad:UA74_26090"/>
<dbReference type="Gene3D" id="3.10.580.10">
    <property type="entry name" value="CBS-domain"/>
    <property type="match status" value="1"/>
</dbReference>
<evidence type="ECO:0000256" key="6">
    <source>
        <dbReference type="ARBA" id="ARBA00022989"/>
    </source>
</evidence>
<proteinExistence type="inferred from homology"/>
<evidence type="ECO:0000256" key="10">
    <source>
        <dbReference type="PROSITE-ProRule" id="PRU01193"/>
    </source>
</evidence>
<dbReference type="Pfam" id="PF01595">
    <property type="entry name" value="CNNM"/>
    <property type="match status" value="1"/>
</dbReference>
<protein>
    <submittedName>
        <fullName evidence="15">CBS domain-containing protein</fullName>
    </submittedName>
</protein>
<keyword evidence="3" id="KW-1003">Cell membrane</keyword>
<feature type="region of interest" description="Disordered" evidence="11">
    <location>
        <begin position="437"/>
        <end position="469"/>
    </location>
</feature>
<keyword evidence="5" id="KW-0677">Repeat</keyword>
<dbReference type="InterPro" id="IPR051676">
    <property type="entry name" value="UPF0053_domain"/>
</dbReference>
<feature type="domain" description="CBS" evidence="13">
    <location>
        <begin position="296"/>
        <end position="353"/>
    </location>
</feature>
<dbReference type="CDD" id="cd04590">
    <property type="entry name" value="CBS_pair_CorC_HlyC_assoc"/>
    <property type="match status" value="1"/>
</dbReference>
<evidence type="ECO:0000313" key="16">
    <source>
        <dbReference type="Proteomes" id="UP000185511"/>
    </source>
</evidence>
<evidence type="ECO:0000256" key="5">
    <source>
        <dbReference type="ARBA" id="ARBA00022737"/>
    </source>
</evidence>
<dbReference type="PROSITE" id="PS51371">
    <property type="entry name" value="CBS"/>
    <property type="match status" value="2"/>
</dbReference>
<evidence type="ECO:0000256" key="11">
    <source>
        <dbReference type="SAM" id="MobiDB-lite"/>
    </source>
</evidence>
<organism evidence="15 16">
    <name type="scientific">Actinoalloteichus fjordicus</name>
    <dbReference type="NCBI Taxonomy" id="1612552"/>
    <lineage>
        <taxon>Bacteria</taxon>
        <taxon>Bacillati</taxon>
        <taxon>Actinomycetota</taxon>
        <taxon>Actinomycetes</taxon>
        <taxon>Pseudonocardiales</taxon>
        <taxon>Pseudonocardiaceae</taxon>
        <taxon>Actinoalloteichus</taxon>
    </lineage>
</organism>
<dbReference type="InterPro" id="IPR016169">
    <property type="entry name" value="FAD-bd_PCMH_sub2"/>
</dbReference>
<sequence>MKEARWSSTRHSDRMDGTLLNILLILVFILIGGFFAASEIALVSLRGSQVRAMAGKGRRGEKVAKLHGDSNRFLSSVQIGVTIAGFFASAFGGATLAVELQPVLVGWGVPEGLSSTLSLVLITIVISYFSLVLGELVPKRLALQKSEGVSLFVAPVLDRIAGITRPVIWLLSHSTNLVVRLFGLDPRQQNEEVTEEELREMVSTHRQLSAEERRVLVDVFEATDRTVNQVMVPRTEVTFLEATVPLIEAAGEIIDQPHSRYPVIGESADDVLGFVHVRDVLTAVQRGADGLRVGDVVREIALLPGSKELLPALSQLRRSGSHLAVVVDEYGGTDGIVTLEDLVEELVGEIQDEYDPELRPGAQARAGVIEVDGMLRHDEVLESAGLTLPEGPYSTLAGFLLFRLGRIPAPGDSMEALERRFVVTEMDGRRITRIRIEPIPGRTGGPAADGTSGGADPTGTARNRRPADD</sequence>
<dbReference type="Pfam" id="PF00571">
    <property type="entry name" value="CBS"/>
    <property type="match status" value="2"/>
</dbReference>
<dbReference type="InterPro" id="IPR046342">
    <property type="entry name" value="CBS_dom_sf"/>
</dbReference>
<evidence type="ECO:0000256" key="12">
    <source>
        <dbReference type="SAM" id="Phobius"/>
    </source>
</evidence>
<dbReference type="PROSITE" id="PS51846">
    <property type="entry name" value="CNNM"/>
    <property type="match status" value="1"/>
</dbReference>
<dbReference type="Gene3D" id="3.30.465.10">
    <property type="match status" value="1"/>
</dbReference>
<dbReference type="SMART" id="SM01091">
    <property type="entry name" value="CorC_HlyC"/>
    <property type="match status" value="1"/>
</dbReference>
<evidence type="ECO:0000256" key="9">
    <source>
        <dbReference type="PROSITE-ProRule" id="PRU00703"/>
    </source>
</evidence>
<dbReference type="PANTHER" id="PTHR43099:SF5">
    <property type="entry name" value="HLYC_CORC FAMILY TRANSPORTER"/>
    <property type="match status" value="1"/>
</dbReference>
<feature type="transmembrane region" description="Helical" evidence="12">
    <location>
        <begin position="117"/>
        <end position="137"/>
    </location>
</feature>
<evidence type="ECO:0000256" key="4">
    <source>
        <dbReference type="ARBA" id="ARBA00022692"/>
    </source>
</evidence>
<comment type="subcellular location">
    <subcellularLocation>
        <location evidence="1">Cell membrane</location>
        <topology evidence="1">Multi-pass membrane protein</topology>
    </subcellularLocation>
</comment>
<evidence type="ECO:0000256" key="8">
    <source>
        <dbReference type="ARBA" id="ARBA00023136"/>
    </source>
</evidence>
<feature type="domain" description="CBS" evidence="13">
    <location>
        <begin position="231"/>
        <end position="290"/>
    </location>
</feature>
<dbReference type="InterPro" id="IPR044751">
    <property type="entry name" value="Ion_transp-like_CBS"/>
</dbReference>
<keyword evidence="6 10" id="KW-1133">Transmembrane helix</keyword>
<keyword evidence="4 10" id="KW-0812">Transmembrane</keyword>
<feature type="transmembrane region" description="Helical" evidence="12">
    <location>
        <begin position="20"/>
        <end position="43"/>
    </location>
</feature>
<dbReference type="InterPro" id="IPR000644">
    <property type="entry name" value="CBS_dom"/>
</dbReference>
<evidence type="ECO:0000313" key="15">
    <source>
        <dbReference type="EMBL" id="APU17223.1"/>
    </source>
</evidence>
<name>A0AAC9LFZ9_9PSEU</name>